<comment type="caution">
    <text evidence="2">The sequence shown here is derived from an EMBL/GenBank/DDBJ whole genome shotgun (WGS) entry which is preliminary data.</text>
</comment>
<keyword evidence="1" id="KW-1133">Transmembrane helix</keyword>
<dbReference type="Pfam" id="PF05145">
    <property type="entry name" value="AbrB"/>
    <property type="match status" value="2"/>
</dbReference>
<feature type="transmembrane region" description="Helical" evidence="1">
    <location>
        <begin position="313"/>
        <end position="332"/>
    </location>
</feature>
<feature type="transmembrane region" description="Helical" evidence="1">
    <location>
        <begin position="66"/>
        <end position="87"/>
    </location>
</feature>
<dbReference type="EMBL" id="JAAEEH010000016">
    <property type="protein sequence ID" value="NDL67507.1"/>
    <property type="molecule type" value="Genomic_DNA"/>
</dbReference>
<evidence type="ECO:0000313" key="3">
    <source>
        <dbReference type="Proteomes" id="UP000461585"/>
    </source>
</evidence>
<proteinExistence type="predicted"/>
<feature type="transmembrane region" description="Helical" evidence="1">
    <location>
        <begin position="246"/>
        <end position="268"/>
    </location>
</feature>
<dbReference type="AlphaFoldDB" id="A0A7X5HVN3"/>
<feature type="transmembrane region" description="Helical" evidence="1">
    <location>
        <begin position="34"/>
        <end position="54"/>
    </location>
</feature>
<accession>A0A7X5HVN3</accession>
<dbReference type="PANTHER" id="PTHR38457:SF1">
    <property type="entry name" value="REGULATOR ABRB-RELATED"/>
    <property type="match status" value="1"/>
</dbReference>
<dbReference type="Proteomes" id="UP000461585">
    <property type="component" value="Unassembled WGS sequence"/>
</dbReference>
<dbReference type="InterPro" id="IPR017516">
    <property type="entry name" value="AbrB_dup"/>
</dbReference>
<keyword evidence="1" id="KW-0812">Transmembrane</keyword>
<dbReference type="InterPro" id="IPR007820">
    <property type="entry name" value="AbrB_fam"/>
</dbReference>
<dbReference type="GO" id="GO:0010468">
    <property type="term" value="P:regulation of gene expression"/>
    <property type="evidence" value="ECO:0007669"/>
    <property type="project" value="InterPro"/>
</dbReference>
<dbReference type="PANTHER" id="PTHR38457">
    <property type="entry name" value="REGULATOR ABRB-RELATED"/>
    <property type="match status" value="1"/>
</dbReference>
<name>A0A7X5HVN3_9FIRM</name>
<dbReference type="NCBIfam" id="TIGR03082">
    <property type="entry name" value="Gneg_AbrB_dup"/>
    <property type="match status" value="2"/>
</dbReference>
<feature type="transmembrane region" description="Helical" evidence="1">
    <location>
        <begin position="119"/>
        <end position="137"/>
    </location>
</feature>
<feature type="transmembrane region" description="Helical" evidence="1">
    <location>
        <begin position="177"/>
        <end position="207"/>
    </location>
</feature>
<gene>
    <name evidence="2" type="ORF">GXN74_07090</name>
</gene>
<dbReference type="GO" id="GO:0016020">
    <property type="term" value="C:membrane"/>
    <property type="evidence" value="ECO:0007669"/>
    <property type="project" value="InterPro"/>
</dbReference>
<keyword evidence="1" id="KW-0472">Membrane</keyword>
<reference evidence="2 3" key="1">
    <citation type="submission" date="2020-01" db="EMBL/GenBank/DDBJ databases">
        <title>Anaeroalcalibacter tamaniensis gen. nov., sp. nov., moderately halophilic strictly anaerobic fermenter bacterium from mud volcano of Taman peninsula.</title>
        <authorList>
            <person name="Frolova A."/>
            <person name="Merkel A.Y."/>
            <person name="Slobodkin A.I."/>
        </authorList>
    </citation>
    <scope>NUCLEOTIDE SEQUENCE [LARGE SCALE GENOMIC DNA]</scope>
    <source>
        <strain evidence="2 3">F-3ap</strain>
    </source>
</reference>
<organism evidence="2 3">
    <name type="scientific">Anaerotalea alkaliphila</name>
    <dbReference type="NCBI Taxonomy" id="2662126"/>
    <lineage>
        <taxon>Bacteria</taxon>
        <taxon>Bacillati</taxon>
        <taxon>Bacillota</taxon>
        <taxon>Clostridia</taxon>
        <taxon>Eubacteriales</taxon>
        <taxon>Anaerotalea</taxon>
    </lineage>
</organism>
<keyword evidence="3" id="KW-1185">Reference proteome</keyword>
<evidence type="ECO:0000256" key="1">
    <source>
        <dbReference type="SAM" id="Phobius"/>
    </source>
</evidence>
<evidence type="ECO:0000313" key="2">
    <source>
        <dbReference type="EMBL" id="NDL67507.1"/>
    </source>
</evidence>
<protein>
    <submittedName>
        <fullName evidence="2">AbrB family transcriptional regulator</fullName>
    </submittedName>
</protein>
<dbReference type="RefSeq" id="WP_162370236.1">
    <property type="nucleotide sequence ID" value="NZ_JAAEEH010000016.1"/>
</dbReference>
<sequence length="333" mass="35320">MVGLMKKIPAAMMIGAIAATAVLDLTVFPMELPAWFLTMIKILAGTYIGHRFTYQTVLELKKYLKVSVFAIVWFLATTFVLGGVISVTSGESLTTALFASTPGGISDVIFIANDLGGEMTAITIFQIARLFSVYMIYPPMVRYFAARAKGRKTDGVGAPVAVGVPAGQKDQSVGGTLLIAALLGLVFEQLAIPAGAMLGAMLGSALYNETRGARLPKNTKYLVQIGAGITVGNKLNVEILGGFSNLLLPIGGLVVGLFVFTLVLAWLINRMSDIDFVTALMAVTPGGIQEVAVIAEDAGCDIATVMLIHTVRLMAVVMVFPTIIFYVVSMLTQ</sequence>
<feature type="transmembrane region" description="Helical" evidence="1">
    <location>
        <begin position="7"/>
        <end position="28"/>
    </location>
</feature>